<evidence type="ECO:0000256" key="2">
    <source>
        <dbReference type="SAM" id="Phobius"/>
    </source>
</evidence>
<feature type="compositionally biased region" description="Low complexity" evidence="1">
    <location>
        <begin position="10"/>
        <end position="21"/>
    </location>
</feature>
<organism evidence="3 4">
    <name type="scientific">Streptomyces nondiastaticus</name>
    <dbReference type="NCBI Taxonomy" id="3154512"/>
    <lineage>
        <taxon>Bacteria</taxon>
        <taxon>Bacillati</taxon>
        <taxon>Actinomycetota</taxon>
        <taxon>Actinomycetes</taxon>
        <taxon>Kitasatosporales</taxon>
        <taxon>Streptomycetaceae</taxon>
        <taxon>Streptomyces</taxon>
    </lineage>
</organism>
<comment type="caution">
    <text evidence="3">The sequence shown here is derived from an EMBL/GenBank/DDBJ whole genome shotgun (WGS) entry which is preliminary data.</text>
</comment>
<feature type="region of interest" description="Disordered" evidence="1">
    <location>
        <begin position="1"/>
        <end position="40"/>
    </location>
</feature>
<sequence length="89" mass="8792">MRRNTGTRHSGTTGPTDSTGSVNSTDSTGPTGPDRHPGPAEVVALVNGVTASIAGTYVVTSSVLLAALAGVLAVVVATVVVALHLRSGR</sequence>
<keyword evidence="2" id="KW-0812">Transmembrane</keyword>
<gene>
    <name evidence="3" type="ORF">ACFYZM_18350</name>
</gene>
<dbReference type="Proteomes" id="UP001602123">
    <property type="component" value="Unassembled WGS sequence"/>
</dbReference>
<evidence type="ECO:0000256" key="1">
    <source>
        <dbReference type="SAM" id="MobiDB-lite"/>
    </source>
</evidence>
<dbReference type="RefSeq" id="WP_388628241.1">
    <property type="nucleotide sequence ID" value="NZ_JBIAUT010000006.1"/>
</dbReference>
<keyword evidence="4" id="KW-1185">Reference proteome</keyword>
<evidence type="ECO:0008006" key="5">
    <source>
        <dbReference type="Google" id="ProtNLM"/>
    </source>
</evidence>
<name>A0ABW6U073_9ACTN</name>
<keyword evidence="2" id="KW-0472">Membrane</keyword>
<evidence type="ECO:0000313" key="3">
    <source>
        <dbReference type="EMBL" id="MFF4218224.1"/>
    </source>
</evidence>
<evidence type="ECO:0000313" key="4">
    <source>
        <dbReference type="Proteomes" id="UP001602123"/>
    </source>
</evidence>
<protein>
    <recommendedName>
        <fullName evidence="5">SpdD protein</fullName>
    </recommendedName>
</protein>
<dbReference type="EMBL" id="JBIAUT010000006">
    <property type="protein sequence ID" value="MFF4218224.1"/>
    <property type="molecule type" value="Genomic_DNA"/>
</dbReference>
<proteinExistence type="predicted"/>
<feature type="transmembrane region" description="Helical" evidence="2">
    <location>
        <begin position="65"/>
        <end position="85"/>
    </location>
</feature>
<accession>A0ABW6U073</accession>
<reference evidence="3 4" key="1">
    <citation type="submission" date="2024-10" db="EMBL/GenBank/DDBJ databases">
        <title>The Natural Products Discovery Center: Release of the First 8490 Sequenced Strains for Exploring Actinobacteria Biosynthetic Diversity.</title>
        <authorList>
            <person name="Kalkreuter E."/>
            <person name="Kautsar S.A."/>
            <person name="Yang D."/>
            <person name="Bader C.D."/>
            <person name="Teijaro C.N."/>
            <person name="Fluegel L."/>
            <person name="Davis C.M."/>
            <person name="Simpson J.R."/>
            <person name="Lauterbach L."/>
            <person name="Steele A.D."/>
            <person name="Gui C."/>
            <person name="Meng S."/>
            <person name="Li G."/>
            <person name="Viehrig K."/>
            <person name="Ye F."/>
            <person name="Su P."/>
            <person name="Kiefer A.F."/>
            <person name="Nichols A."/>
            <person name="Cepeda A.J."/>
            <person name="Yan W."/>
            <person name="Fan B."/>
            <person name="Jiang Y."/>
            <person name="Adhikari A."/>
            <person name="Zheng C.-J."/>
            <person name="Schuster L."/>
            <person name="Cowan T.M."/>
            <person name="Smanski M.J."/>
            <person name="Chevrette M.G."/>
            <person name="De Carvalho L.P.S."/>
            <person name="Shen B."/>
        </authorList>
    </citation>
    <scope>NUCLEOTIDE SEQUENCE [LARGE SCALE GENOMIC DNA]</scope>
    <source>
        <strain evidence="3 4">NPDC001650</strain>
    </source>
</reference>
<keyword evidence="2" id="KW-1133">Transmembrane helix</keyword>